<dbReference type="SMART" id="SM00116">
    <property type="entry name" value="CBS"/>
    <property type="match status" value="2"/>
</dbReference>
<keyword evidence="3 9" id="KW-0813">Transport</keyword>
<feature type="transmembrane region" description="Helical" evidence="9">
    <location>
        <begin position="194"/>
        <end position="218"/>
    </location>
</feature>
<dbReference type="Pfam" id="PF00571">
    <property type="entry name" value="CBS"/>
    <property type="match status" value="2"/>
</dbReference>
<evidence type="ECO:0000259" key="10">
    <source>
        <dbReference type="PROSITE" id="PS51371"/>
    </source>
</evidence>
<dbReference type="SUPFAM" id="SSF54631">
    <property type="entry name" value="CBS-domain pair"/>
    <property type="match status" value="1"/>
</dbReference>
<dbReference type="Proteomes" id="UP000249134">
    <property type="component" value="Chromosome 1"/>
</dbReference>
<dbReference type="NCBIfam" id="TIGR00400">
    <property type="entry name" value="mgtE"/>
    <property type="match status" value="1"/>
</dbReference>
<feature type="transmembrane region" description="Helical" evidence="9">
    <location>
        <begin position="266"/>
        <end position="293"/>
    </location>
</feature>
<comment type="similarity">
    <text evidence="2 9">Belongs to the SLC41A transporter family.</text>
</comment>
<dbReference type="SUPFAM" id="SSF161093">
    <property type="entry name" value="MgtE membrane domain-like"/>
    <property type="match status" value="1"/>
</dbReference>
<evidence type="ECO:0000256" key="7">
    <source>
        <dbReference type="ARBA" id="ARBA00023136"/>
    </source>
</evidence>
<keyword evidence="5 9" id="KW-0460">Magnesium</keyword>
<keyword evidence="4 9" id="KW-0812">Transmembrane</keyword>
<dbReference type="GO" id="GO:0046872">
    <property type="term" value="F:metal ion binding"/>
    <property type="evidence" value="ECO:0007669"/>
    <property type="project" value="UniProtKB-KW"/>
</dbReference>
<feature type="transmembrane region" description="Helical" evidence="9">
    <location>
        <begin position="165"/>
        <end position="182"/>
    </location>
</feature>
<gene>
    <name evidence="11" type="primary">mgtE_1</name>
    <name evidence="11" type="ORF">NCTC4824_00402</name>
</gene>
<evidence type="ECO:0000313" key="11">
    <source>
        <dbReference type="EMBL" id="SQI51730.1"/>
    </source>
</evidence>
<protein>
    <recommendedName>
        <fullName evidence="9">Magnesium transporter MgtE</fullName>
    </recommendedName>
</protein>
<dbReference type="InterPro" id="IPR036739">
    <property type="entry name" value="SLC41_membr_dom_sf"/>
</dbReference>
<dbReference type="AlphaFoldDB" id="A0A2X4W283"/>
<dbReference type="Gene3D" id="1.10.357.20">
    <property type="entry name" value="SLC41 divalent cation transporters, integral membrane domain"/>
    <property type="match status" value="1"/>
</dbReference>
<dbReference type="InterPro" id="IPR000644">
    <property type="entry name" value="CBS_dom"/>
</dbReference>
<name>A0A2X4W283_LEDLE</name>
<dbReference type="InterPro" id="IPR046342">
    <property type="entry name" value="CBS_dom_sf"/>
</dbReference>
<dbReference type="RefSeq" id="WP_066143170.1">
    <property type="nucleotide sequence ID" value="NZ_CBCSGM010000002.1"/>
</dbReference>
<comment type="subunit">
    <text evidence="9">Homodimer.</text>
</comment>
<keyword evidence="7 9" id="KW-0472">Membrane</keyword>
<reference evidence="11 12" key="1">
    <citation type="submission" date="2018-06" db="EMBL/GenBank/DDBJ databases">
        <authorList>
            <consortium name="Pathogen Informatics"/>
            <person name="Doyle S."/>
        </authorList>
    </citation>
    <scope>NUCLEOTIDE SEQUENCE [LARGE SCALE GENOMIC DNA]</scope>
    <source>
        <strain evidence="11 12">NCTC4824</strain>
    </source>
</reference>
<evidence type="ECO:0000256" key="9">
    <source>
        <dbReference type="RuleBase" id="RU362011"/>
    </source>
</evidence>
<comment type="subcellular location">
    <subcellularLocation>
        <location evidence="9">Cell membrane</location>
        <topology evidence="9">Multi-pass membrane protein</topology>
    </subcellularLocation>
    <subcellularLocation>
        <location evidence="1">Membrane</location>
        <topology evidence="1">Multi-pass membrane protein</topology>
    </subcellularLocation>
</comment>
<evidence type="ECO:0000256" key="3">
    <source>
        <dbReference type="ARBA" id="ARBA00022448"/>
    </source>
</evidence>
<keyword evidence="9" id="KW-0479">Metal-binding</keyword>
<evidence type="ECO:0000256" key="8">
    <source>
        <dbReference type="PROSITE-ProRule" id="PRU00703"/>
    </source>
</evidence>
<keyword evidence="8" id="KW-0129">CBS domain</keyword>
<accession>A0A2X4W283</accession>
<dbReference type="PANTHER" id="PTHR41394:SF5">
    <property type="entry name" value="SLC41A_MGTE INTEGRAL MEMBRANE DOMAIN-CONTAINING PROTEIN"/>
    <property type="match status" value="1"/>
</dbReference>
<dbReference type="PANTHER" id="PTHR41394">
    <property type="entry name" value="MAGNESIUM TRANSPORTER MGTE"/>
    <property type="match status" value="1"/>
</dbReference>
<feature type="transmembrane region" description="Helical" evidence="9">
    <location>
        <begin position="305"/>
        <end position="327"/>
    </location>
</feature>
<keyword evidence="6 9" id="KW-1133">Transmembrane helix</keyword>
<evidence type="ECO:0000313" key="12">
    <source>
        <dbReference type="Proteomes" id="UP000249134"/>
    </source>
</evidence>
<evidence type="ECO:0000256" key="4">
    <source>
        <dbReference type="ARBA" id="ARBA00022692"/>
    </source>
</evidence>
<dbReference type="STRING" id="1348624.GCA_001591545_02799"/>
<dbReference type="Pfam" id="PF01769">
    <property type="entry name" value="MgtE"/>
    <property type="match status" value="1"/>
</dbReference>
<dbReference type="CDD" id="cd04606">
    <property type="entry name" value="CBS_pair_Mg_transporter"/>
    <property type="match status" value="1"/>
</dbReference>
<keyword evidence="12" id="KW-1185">Reference proteome</keyword>
<dbReference type="EMBL" id="LS483476">
    <property type="protein sequence ID" value="SQI51730.1"/>
    <property type="molecule type" value="Genomic_DNA"/>
</dbReference>
<dbReference type="InterPro" id="IPR006667">
    <property type="entry name" value="SLC41_membr_dom"/>
</dbReference>
<evidence type="ECO:0000256" key="6">
    <source>
        <dbReference type="ARBA" id="ARBA00022989"/>
    </source>
</evidence>
<evidence type="ECO:0000256" key="1">
    <source>
        <dbReference type="ARBA" id="ARBA00004141"/>
    </source>
</evidence>
<feature type="transmembrane region" description="Helical" evidence="9">
    <location>
        <begin position="239"/>
        <end position="260"/>
    </location>
</feature>
<organism evidence="11 12">
    <name type="scientific">Lederbergia lenta</name>
    <name type="common">Bacillus lentus</name>
    <dbReference type="NCBI Taxonomy" id="1467"/>
    <lineage>
        <taxon>Bacteria</taxon>
        <taxon>Bacillati</taxon>
        <taxon>Bacillota</taxon>
        <taxon>Bacilli</taxon>
        <taxon>Bacillales</taxon>
        <taxon>Bacillaceae</taxon>
        <taxon>Lederbergia</taxon>
    </lineage>
</organism>
<sequence length="331" mass="36205">MGTTITNGVFKQETTGTLMKKGFIALQETYTVKEALSRLRQNVRDKTNIHYLYIVSTDSRLMGVLSIRELLGATDNDLIKNIMVKEITSFPTDLDQEEAVHIFRDKDLVSIPVINNREQIIGVIHVEDILDVMQQEADEDIGKLSASGKEIDFQTSPFIAAARRLPWLILLLFIGLISGGIIERFEATLEAVVALAFFMPMIAGMTGNTGTQSLAVVVRGLVSEDLNFSKTLKLLFRELIVGVIIGITCAIVIAIIAFVWRGSLTLGLVVGSSLLATLIIGTLAGTIIPLILYKFKTDPAVASGPLITTINDILSLLIYFGIATMFISKLM</sequence>
<dbReference type="KEGG" id="blen:NCTC4824_00402"/>
<feature type="domain" description="CBS" evidence="10">
    <location>
        <begin position="19"/>
        <end position="81"/>
    </location>
</feature>
<evidence type="ECO:0000256" key="2">
    <source>
        <dbReference type="ARBA" id="ARBA00009749"/>
    </source>
</evidence>
<dbReference type="PROSITE" id="PS51371">
    <property type="entry name" value="CBS"/>
    <property type="match status" value="2"/>
</dbReference>
<keyword evidence="9" id="KW-1003">Cell membrane</keyword>
<evidence type="ECO:0000256" key="5">
    <source>
        <dbReference type="ARBA" id="ARBA00022842"/>
    </source>
</evidence>
<feature type="domain" description="CBS" evidence="10">
    <location>
        <begin position="83"/>
        <end position="139"/>
    </location>
</feature>
<dbReference type="GO" id="GO:0015095">
    <property type="term" value="F:magnesium ion transmembrane transporter activity"/>
    <property type="evidence" value="ECO:0007669"/>
    <property type="project" value="UniProtKB-UniRule"/>
</dbReference>
<dbReference type="InterPro" id="IPR006669">
    <property type="entry name" value="MgtE_transporter"/>
</dbReference>
<proteinExistence type="inferred from homology"/>
<dbReference type="GO" id="GO:0005886">
    <property type="term" value="C:plasma membrane"/>
    <property type="evidence" value="ECO:0007669"/>
    <property type="project" value="UniProtKB-SubCell"/>
</dbReference>
<dbReference type="Gene3D" id="3.10.580.10">
    <property type="entry name" value="CBS-domain"/>
    <property type="match status" value="1"/>
</dbReference>
<comment type="function">
    <text evidence="9">Acts as a magnesium transporter.</text>
</comment>